<keyword evidence="1" id="KW-0812">Transmembrane</keyword>
<organism evidence="2 3">
    <name type="scientific">Ornithinibacillus caprae</name>
    <dbReference type="NCBI Taxonomy" id="2678566"/>
    <lineage>
        <taxon>Bacteria</taxon>
        <taxon>Bacillati</taxon>
        <taxon>Bacillota</taxon>
        <taxon>Bacilli</taxon>
        <taxon>Bacillales</taxon>
        <taxon>Bacillaceae</taxon>
        <taxon>Ornithinibacillus</taxon>
    </lineage>
</organism>
<dbReference type="EMBL" id="WOCA01000019">
    <property type="protein sequence ID" value="MUK90239.1"/>
    <property type="molecule type" value="Genomic_DNA"/>
</dbReference>
<evidence type="ECO:0000313" key="3">
    <source>
        <dbReference type="Proteomes" id="UP000469125"/>
    </source>
</evidence>
<dbReference type="Proteomes" id="UP000469125">
    <property type="component" value="Unassembled WGS sequence"/>
</dbReference>
<keyword evidence="1" id="KW-0472">Membrane</keyword>
<accession>A0A6N8FQD9</accession>
<reference evidence="2 3" key="1">
    <citation type="submission" date="2019-11" db="EMBL/GenBank/DDBJ databases">
        <authorList>
            <person name="Li X."/>
        </authorList>
    </citation>
    <scope>NUCLEOTIDE SEQUENCE [LARGE SCALE GENOMIC DNA]</scope>
    <source>
        <strain evidence="2 3">L9</strain>
    </source>
</reference>
<keyword evidence="3" id="KW-1185">Reference proteome</keyword>
<dbReference type="AlphaFoldDB" id="A0A6N8FQD9"/>
<keyword evidence="1" id="KW-1133">Transmembrane helix</keyword>
<protein>
    <submittedName>
        <fullName evidence="2">Uncharacterized protein</fullName>
    </submittedName>
</protein>
<sequence>MFASKVFIIKMAHLRSLGLTEEILFSLLILVGIIASYMVIKPITTFLISLKSTRLLSYLLSSLVFIVLFFIVVFFIGEIQFITFRLFKFALQALAVFGGMLLIMHVYQQLLHKKGMKKSVR</sequence>
<feature type="transmembrane region" description="Helical" evidence="1">
    <location>
        <begin position="55"/>
        <end position="77"/>
    </location>
</feature>
<name>A0A6N8FQD9_9BACI</name>
<feature type="transmembrane region" description="Helical" evidence="1">
    <location>
        <begin position="89"/>
        <end position="107"/>
    </location>
</feature>
<feature type="transmembrane region" description="Helical" evidence="1">
    <location>
        <begin position="23"/>
        <end position="43"/>
    </location>
</feature>
<evidence type="ECO:0000256" key="1">
    <source>
        <dbReference type="SAM" id="Phobius"/>
    </source>
</evidence>
<evidence type="ECO:0000313" key="2">
    <source>
        <dbReference type="EMBL" id="MUK90239.1"/>
    </source>
</evidence>
<comment type="caution">
    <text evidence="2">The sequence shown here is derived from an EMBL/GenBank/DDBJ whole genome shotgun (WGS) entry which is preliminary data.</text>
</comment>
<gene>
    <name evidence="2" type="ORF">GMD78_17845</name>
</gene>
<proteinExistence type="predicted"/>
<dbReference type="RefSeq" id="WP_155670859.1">
    <property type="nucleotide sequence ID" value="NZ_WOCA01000019.1"/>
</dbReference>